<keyword evidence="1" id="KW-1133">Transmembrane helix</keyword>
<reference evidence="2" key="2">
    <citation type="submission" date="2016-06" db="EMBL/GenBank/DDBJ databases">
        <title>The genome of a short-lived fish provides insights into sex chromosome evolution and the genetic control of aging.</title>
        <authorList>
            <person name="Reichwald K."/>
            <person name="Felder M."/>
            <person name="Petzold A."/>
            <person name="Koch P."/>
            <person name="Groth M."/>
            <person name="Platzer M."/>
        </authorList>
    </citation>
    <scope>NUCLEOTIDE SEQUENCE</scope>
    <source>
        <tissue evidence="2">Brain</tissue>
    </source>
</reference>
<accession>A0A1A8E8K3</accession>
<dbReference type="AlphaFoldDB" id="A0A1A8E8K3"/>
<feature type="transmembrane region" description="Helical" evidence="1">
    <location>
        <begin position="24"/>
        <end position="50"/>
    </location>
</feature>
<reference evidence="2" key="1">
    <citation type="submission" date="2016-05" db="EMBL/GenBank/DDBJ databases">
        <authorList>
            <person name="Lavstsen T."/>
            <person name="Jespersen J.S."/>
        </authorList>
    </citation>
    <scope>NUCLEOTIDE SEQUENCE</scope>
    <source>
        <tissue evidence="2">Brain</tissue>
    </source>
</reference>
<name>A0A1A8E8K3_NOTKA</name>
<protein>
    <submittedName>
        <fullName evidence="2">Uncharacterized protein</fullName>
    </submittedName>
</protein>
<keyword evidence="1" id="KW-0812">Transmembrane</keyword>
<sequence length="97" mass="10748">PIQTSGCTLNGDAVEEDQSFHTSVYYRVLCDAFIMVVVYSSLVVVFICPWQLGSPLVINKANLKEGEWHLQRTQVCSGVRVYGAPPLKQLNSRMSSA</sequence>
<evidence type="ECO:0000256" key="1">
    <source>
        <dbReference type="SAM" id="Phobius"/>
    </source>
</evidence>
<organism evidence="2">
    <name type="scientific">Nothobranchius kadleci</name>
    <name type="common">African annual killifish</name>
    <dbReference type="NCBI Taxonomy" id="1051664"/>
    <lineage>
        <taxon>Eukaryota</taxon>
        <taxon>Metazoa</taxon>
        <taxon>Chordata</taxon>
        <taxon>Craniata</taxon>
        <taxon>Vertebrata</taxon>
        <taxon>Euteleostomi</taxon>
        <taxon>Actinopterygii</taxon>
        <taxon>Neopterygii</taxon>
        <taxon>Teleostei</taxon>
        <taxon>Neoteleostei</taxon>
        <taxon>Acanthomorphata</taxon>
        <taxon>Ovalentaria</taxon>
        <taxon>Atherinomorphae</taxon>
        <taxon>Cyprinodontiformes</taxon>
        <taxon>Nothobranchiidae</taxon>
        <taxon>Nothobranchius</taxon>
    </lineage>
</organism>
<dbReference type="EMBL" id="HAEA01013798">
    <property type="protein sequence ID" value="SBQ42278.1"/>
    <property type="molecule type" value="Transcribed_RNA"/>
</dbReference>
<proteinExistence type="predicted"/>
<evidence type="ECO:0000313" key="2">
    <source>
        <dbReference type="EMBL" id="SBQ42278.1"/>
    </source>
</evidence>
<gene>
    <name evidence="2" type="primary">Nfu_g_1_024299</name>
</gene>
<feature type="non-terminal residue" evidence="2">
    <location>
        <position position="1"/>
    </location>
</feature>
<keyword evidence="1" id="KW-0472">Membrane</keyword>
<feature type="non-terminal residue" evidence="2">
    <location>
        <position position="97"/>
    </location>
</feature>